<comment type="cofactor">
    <cofactor evidence="1">
        <name>Mg(2+)</name>
        <dbReference type="ChEBI" id="CHEBI:18420"/>
    </cofactor>
</comment>
<dbReference type="AlphaFoldDB" id="A0A8S2GJP9"/>
<sequence length="108" mass="12341">MHYPLNYGFIPETLDWDGDELDVLILADQSLFPGSYVPIRLIAALEMVDGGETDTKLLGVIDVDPRYRHIQKMEDVPAALLDEIVDFFKNYKNLQKKQVELKGFKDLA</sequence>
<dbReference type="Pfam" id="PF00719">
    <property type="entry name" value="Pyrophosphatase"/>
    <property type="match status" value="1"/>
</dbReference>
<dbReference type="GO" id="GO:0004427">
    <property type="term" value="F:inorganic diphosphate phosphatase activity"/>
    <property type="evidence" value="ECO:0007669"/>
    <property type="project" value="UniProtKB-EC"/>
</dbReference>
<evidence type="ECO:0000256" key="1">
    <source>
        <dbReference type="ARBA" id="ARBA00001946"/>
    </source>
</evidence>
<evidence type="ECO:0000313" key="9">
    <source>
        <dbReference type="Proteomes" id="UP000682733"/>
    </source>
</evidence>
<evidence type="ECO:0000313" key="7">
    <source>
        <dbReference type="EMBL" id="CAF0747673.1"/>
    </source>
</evidence>
<dbReference type="EMBL" id="CAJOBA010000359">
    <property type="protein sequence ID" value="CAF3525966.1"/>
    <property type="molecule type" value="Genomic_DNA"/>
</dbReference>
<organism evidence="8 9">
    <name type="scientific">Didymodactylos carnosus</name>
    <dbReference type="NCBI Taxonomy" id="1234261"/>
    <lineage>
        <taxon>Eukaryota</taxon>
        <taxon>Metazoa</taxon>
        <taxon>Spiralia</taxon>
        <taxon>Gnathifera</taxon>
        <taxon>Rotifera</taxon>
        <taxon>Eurotatoria</taxon>
        <taxon>Bdelloidea</taxon>
        <taxon>Philodinida</taxon>
        <taxon>Philodinidae</taxon>
        <taxon>Didymodactylos</taxon>
    </lineage>
</organism>
<dbReference type="Proteomes" id="UP000677228">
    <property type="component" value="Unassembled WGS sequence"/>
</dbReference>
<dbReference type="EC" id="3.6.1.1" evidence="3"/>
<name>A0A8S2GJP9_9BILA</name>
<comment type="caution">
    <text evidence="8">The sequence shown here is derived from an EMBL/GenBank/DDBJ whole genome shotgun (WGS) entry which is preliminary data.</text>
</comment>
<dbReference type="PROSITE" id="PS00387">
    <property type="entry name" value="PPASE"/>
    <property type="match status" value="1"/>
</dbReference>
<evidence type="ECO:0000256" key="2">
    <source>
        <dbReference type="ARBA" id="ARBA00006220"/>
    </source>
</evidence>
<evidence type="ECO:0000256" key="4">
    <source>
        <dbReference type="ARBA" id="ARBA00022723"/>
    </source>
</evidence>
<dbReference type="InterPro" id="IPR036649">
    <property type="entry name" value="Pyrophosphatase_sf"/>
</dbReference>
<dbReference type="EMBL" id="CAJNOK010000359">
    <property type="protein sequence ID" value="CAF0747673.1"/>
    <property type="molecule type" value="Genomic_DNA"/>
</dbReference>
<keyword evidence="5" id="KW-0378">Hydrolase</keyword>
<proteinExistence type="inferred from homology"/>
<evidence type="ECO:0000313" key="8">
    <source>
        <dbReference type="EMBL" id="CAF3525966.1"/>
    </source>
</evidence>
<dbReference type="PANTHER" id="PTHR10286">
    <property type="entry name" value="INORGANIC PYROPHOSPHATASE"/>
    <property type="match status" value="1"/>
</dbReference>
<dbReference type="SUPFAM" id="SSF50324">
    <property type="entry name" value="Inorganic pyrophosphatase"/>
    <property type="match status" value="1"/>
</dbReference>
<evidence type="ECO:0000256" key="6">
    <source>
        <dbReference type="ARBA" id="ARBA00022842"/>
    </source>
</evidence>
<reference evidence="8" key="1">
    <citation type="submission" date="2021-02" db="EMBL/GenBank/DDBJ databases">
        <authorList>
            <person name="Nowell W R."/>
        </authorList>
    </citation>
    <scope>NUCLEOTIDE SEQUENCE</scope>
</reference>
<dbReference type="Proteomes" id="UP000682733">
    <property type="component" value="Unassembled WGS sequence"/>
</dbReference>
<keyword evidence="6" id="KW-0460">Magnesium</keyword>
<keyword evidence="4" id="KW-0479">Metal-binding</keyword>
<accession>A0A8S2GJP9</accession>
<evidence type="ECO:0000256" key="3">
    <source>
        <dbReference type="ARBA" id="ARBA00012146"/>
    </source>
</evidence>
<dbReference type="Gene3D" id="3.90.80.10">
    <property type="entry name" value="Inorganic pyrophosphatase"/>
    <property type="match status" value="1"/>
</dbReference>
<protein>
    <recommendedName>
        <fullName evidence="3">inorganic diphosphatase</fullName>
        <ecNumber evidence="3">3.6.1.1</ecNumber>
    </recommendedName>
</protein>
<dbReference type="InterPro" id="IPR008162">
    <property type="entry name" value="Pyrophosphatase"/>
</dbReference>
<gene>
    <name evidence="7" type="ORF">OVA965_LOCUS1824</name>
    <name evidence="8" type="ORF">TMI583_LOCUS1824</name>
</gene>
<evidence type="ECO:0000256" key="5">
    <source>
        <dbReference type="ARBA" id="ARBA00022801"/>
    </source>
</evidence>
<dbReference type="GO" id="GO:0000287">
    <property type="term" value="F:magnesium ion binding"/>
    <property type="evidence" value="ECO:0007669"/>
    <property type="project" value="InterPro"/>
</dbReference>
<comment type="similarity">
    <text evidence="2">Belongs to the PPase family.</text>
</comment>
<dbReference type="GO" id="GO:0006796">
    <property type="term" value="P:phosphate-containing compound metabolic process"/>
    <property type="evidence" value="ECO:0007669"/>
    <property type="project" value="InterPro"/>
</dbReference>
<dbReference type="GO" id="GO:0005737">
    <property type="term" value="C:cytoplasm"/>
    <property type="evidence" value="ECO:0007669"/>
    <property type="project" value="InterPro"/>
</dbReference>